<dbReference type="CDD" id="cd02619">
    <property type="entry name" value="Peptidase_C1"/>
    <property type="match status" value="1"/>
</dbReference>
<dbReference type="Gene3D" id="2.60.40.10">
    <property type="entry name" value="Immunoglobulins"/>
    <property type="match status" value="1"/>
</dbReference>
<evidence type="ECO:0000313" key="3">
    <source>
        <dbReference type="Proteomes" id="UP000617544"/>
    </source>
</evidence>
<dbReference type="PROSITE" id="PS00639">
    <property type="entry name" value="THIOL_PROTEASE_HIS"/>
    <property type="match status" value="1"/>
</dbReference>
<dbReference type="InterPro" id="IPR013783">
    <property type="entry name" value="Ig-like_fold"/>
</dbReference>
<dbReference type="EMBL" id="DUJN01000004">
    <property type="protein sequence ID" value="HII61110.1"/>
    <property type="molecule type" value="Genomic_DNA"/>
</dbReference>
<dbReference type="OMA" id="SSTYYVW"/>
<dbReference type="InterPro" id="IPR025660">
    <property type="entry name" value="Pept_his_AS"/>
</dbReference>
<dbReference type="Proteomes" id="UP000617544">
    <property type="component" value="Unassembled WGS sequence"/>
</dbReference>
<dbReference type="SUPFAM" id="SSF54001">
    <property type="entry name" value="Cysteine proteinases"/>
    <property type="match status" value="1"/>
</dbReference>
<protein>
    <submittedName>
        <fullName evidence="2">C1 family peptidase</fullName>
    </submittedName>
</protein>
<feature type="domain" description="Peptidase C1A papain C-terminal" evidence="1">
    <location>
        <begin position="438"/>
        <end position="481"/>
    </location>
</feature>
<dbReference type="GO" id="GO:0006508">
    <property type="term" value="P:proteolysis"/>
    <property type="evidence" value="ECO:0007669"/>
    <property type="project" value="InterPro"/>
</dbReference>
<comment type="caution">
    <text evidence="2">The sequence shown here is derived from an EMBL/GenBank/DDBJ whole genome shotgun (WGS) entry which is preliminary data.</text>
</comment>
<proteinExistence type="predicted"/>
<dbReference type="InterPro" id="IPR038765">
    <property type="entry name" value="Papain-like_cys_pep_sf"/>
</dbReference>
<dbReference type="AlphaFoldDB" id="A0A832SXB6"/>
<evidence type="ECO:0000313" key="2">
    <source>
        <dbReference type="EMBL" id="HII61110.1"/>
    </source>
</evidence>
<dbReference type="RefSeq" id="WP_010884403.1">
    <property type="nucleotide sequence ID" value="NZ_DUJN01000004.1"/>
</dbReference>
<dbReference type="Pfam" id="PF00112">
    <property type="entry name" value="Peptidase_C1"/>
    <property type="match status" value="1"/>
</dbReference>
<evidence type="ECO:0000259" key="1">
    <source>
        <dbReference type="Pfam" id="PF00112"/>
    </source>
</evidence>
<sequence>MKKLVSLAIALFLVLSVMPIFKPASATPTSKSLADDLIPSRKTGLKWIPPEEYLRLTGHIYPVMDERAFREALKYAPFYLGRTLPLSAGNSGNQLPSRVENTEYLPPVGNQGHVGSCVGWSSTYYVWTYMLNWWRNNPHPTSPEDIMNPTFTYNLINGGADEGSNMWDAMNVISTIGAVPLNAFPLYVLGPRGDPENYAWVWPNLTQWMMAPYNSGTYDMYVWQYWDPYNYYTPEGMWYLLYLDNGTQWNYLKGLLASGYVVQTALLVLPSFEFLNRPEDFINWLNFYVEYSKYYSDLYWTSDGYKYWTVEGLLDWVSSAYNETFERDPSIYIELMKEVLVNDFGVSLTDTIPVAVEKINATFYERFVNNQTWWDEAKFYLSAYSLKGEEWFVNNAFVDLYALANFEWMLHYIPEGTYVSSGRIAYVNFNNYYWAWAGGHAVTIIGYDDNVTTPDGQGALLMVNSWGTDWGDNGFWKYSYEAARTYTWYDYPYIISVRGLIQLPIFISYDEAFVYVPKAAKYKPRLMTVIGINHPYRGEVVDGIYNSTTYEIIASSGILAGVKVNNTIVWFHNYLDFWIDYISDKEYNAILSNLSLLESYLPQAHPFPESPMAFDVSQLSDYLVYYMEDKNSTPTEVTFYVQPKDILPDNFTGELYNFTLLISIGGEYKVLGSLEGNVSIPDGGYVTVPLEIPVVSYDVAPNNVTVQYGNFNVSIYSIIPLEDARIVIGNESYPLTAEEGGYYFYANSIAEKLKLHAGTYNYTVIVTYPNGKEVALPERTVTISAPTVSIISPEETIYNETVIPVKVAVKDAVEIVNVTAKVGEEVLELTYNESSGYYTGTLNLSDGAYTLVVTAVDTWNNTGVAKVHFIVKAGANVTTVTVENATVNVGVTGNVTVTVENKTVVANVTTSEGTYEVKVPVVNNVPSIFVNSSAIESVATGEANATLVAGWNASVEATTSVGEPEKEDGKLLYPVTITADVELGENGVAVIALRDVNISKIYLIKNGQKIQLTTNESDPIAYYYVQNGIVFVVIKQDPKIVAYGSYAKPAPRRKVSIPTLNFLGYSWYKLYSEKFSKLYEEAVELGVDNETLALALEYHQKAGEYYSKVLELSEGNVIYHLYDIRLLAPLRQAYVNEMKAVRILEKAIKELKGEE</sequence>
<dbReference type="GO" id="GO:0008234">
    <property type="term" value="F:cysteine-type peptidase activity"/>
    <property type="evidence" value="ECO:0007669"/>
    <property type="project" value="InterPro"/>
</dbReference>
<accession>A0A832SXB6</accession>
<dbReference type="GeneID" id="1444190"/>
<gene>
    <name evidence="2" type="ORF">HA331_05040</name>
</gene>
<dbReference type="Gene3D" id="3.90.70.10">
    <property type="entry name" value="Cysteine proteinases"/>
    <property type="match status" value="2"/>
</dbReference>
<dbReference type="InterPro" id="IPR000668">
    <property type="entry name" value="Peptidase_C1A_C"/>
</dbReference>
<name>A0A832SXB6_PYRHR</name>
<organism evidence="2 3">
    <name type="scientific">Pyrococcus horikoshii</name>
    <dbReference type="NCBI Taxonomy" id="53953"/>
    <lineage>
        <taxon>Archaea</taxon>
        <taxon>Methanobacteriati</taxon>
        <taxon>Methanobacteriota</taxon>
        <taxon>Thermococci</taxon>
        <taxon>Thermococcales</taxon>
        <taxon>Thermococcaceae</taxon>
        <taxon>Pyrococcus</taxon>
    </lineage>
</organism>
<reference evidence="2" key="1">
    <citation type="journal article" date="2020" name="bioRxiv">
        <title>A rank-normalized archaeal taxonomy based on genome phylogeny resolves widespread incomplete and uneven classifications.</title>
        <authorList>
            <person name="Rinke C."/>
            <person name="Chuvochina M."/>
            <person name="Mussig A.J."/>
            <person name="Chaumeil P.-A."/>
            <person name="Waite D.W."/>
            <person name="Whitman W.B."/>
            <person name="Parks D.H."/>
            <person name="Hugenholtz P."/>
        </authorList>
    </citation>
    <scope>NUCLEOTIDE SEQUENCE</scope>
    <source>
        <strain evidence="2">UBA8834</strain>
    </source>
</reference>